<protein>
    <recommendedName>
        <fullName evidence="4">PKD-like family protein</fullName>
    </recommendedName>
</protein>
<reference evidence="2 3" key="1">
    <citation type="submission" date="2018-04" db="EMBL/GenBank/DDBJ databases">
        <title>Chitinophaga fuyangensis sp. nov., isolated from soil in a chemical factory.</title>
        <authorList>
            <person name="Chen K."/>
        </authorList>
    </citation>
    <scope>NUCLEOTIDE SEQUENCE [LARGE SCALE GENOMIC DNA]</scope>
    <source>
        <strain evidence="2 3">LY-1</strain>
    </source>
</reference>
<sequence length="478" mass="52455">MKRQLFYLVSIVLLFTACAKDQGNYNYVDVPSPTVAHVDSLYTVVIGDSLIIKPTITINSKGGNNYDLHWSVAVPELLSSLEFDGKELHMLFALGAASYNARLTITDENNGQKYFRNFIIKGVTEFTKGTVILSALADHSTLSFVTPHDSLMADIYGKLNKDPLPPGGVQLCGPLNHNLTDAYVDKMWVRYTGNGSGVVNVSTTTMMKQGNLVDNFFGDPGSVKAEGLYETYGGTANGIFSGQFYWGYTYTYGKAPEYGKWGTSLIPINSSKYYLSNQFVQTDAYQLGFDTLSHSFMWIGPGNTFFGNINLTVTPPADTTIFNPLKLKKNMVYMHRFSDDKMFAVADSAGKKKFELRFAVQFQGILLFSPQSMAKFKGDSLITANTLWDSSPLSITYFTSGSDIYAYNLDNKFLTKLATSFTGQTISMIKVMDDGATLAVGVPGKVVYLNTSTGHNGDIKKTTDGIPGSPTDILVLNN</sequence>
<dbReference type="InterPro" id="IPR032183">
    <property type="entry name" value="PKD-like"/>
</dbReference>
<evidence type="ECO:0000313" key="2">
    <source>
        <dbReference type="EMBL" id="PUZ28714.1"/>
    </source>
</evidence>
<dbReference type="EMBL" id="QCYK01000001">
    <property type="protein sequence ID" value="PUZ28714.1"/>
    <property type="molecule type" value="Genomic_DNA"/>
</dbReference>
<feature type="signal peptide" evidence="1">
    <location>
        <begin position="1"/>
        <end position="19"/>
    </location>
</feature>
<feature type="chain" id="PRO_5015587843" description="PKD-like family protein" evidence="1">
    <location>
        <begin position="20"/>
        <end position="478"/>
    </location>
</feature>
<gene>
    <name evidence="2" type="ORF">DCC81_04310</name>
</gene>
<dbReference type="OrthoDB" id="1095195at2"/>
<keyword evidence="3" id="KW-1185">Reference proteome</keyword>
<dbReference type="PROSITE" id="PS51257">
    <property type="entry name" value="PROKAR_LIPOPROTEIN"/>
    <property type="match status" value="1"/>
</dbReference>
<name>A0A2T7BM07_9BACT</name>
<comment type="caution">
    <text evidence="2">The sequence shown here is derived from an EMBL/GenBank/DDBJ whole genome shotgun (WGS) entry which is preliminary data.</text>
</comment>
<evidence type="ECO:0008006" key="4">
    <source>
        <dbReference type="Google" id="ProtNLM"/>
    </source>
</evidence>
<accession>A0A2T7BM07</accession>
<evidence type="ECO:0000313" key="3">
    <source>
        <dbReference type="Proteomes" id="UP000244450"/>
    </source>
</evidence>
<organism evidence="2 3">
    <name type="scientific">Chitinophaga parva</name>
    <dbReference type="NCBI Taxonomy" id="2169414"/>
    <lineage>
        <taxon>Bacteria</taxon>
        <taxon>Pseudomonadati</taxon>
        <taxon>Bacteroidota</taxon>
        <taxon>Chitinophagia</taxon>
        <taxon>Chitinophagales</taxon>
        <taxon>Chitinophagaceae</taxon>
        <taxon>Chitinophaga</taxon>
    </lineage>
</organism>
<dbReference type="AlphaFoldDB" id="A0A2T7BM07"/>
<keyword evidence="1" id="KW-0732">Signal</keyword>
<evidence type="ECO:0000256" key="1">
    <source>
        <dbReference type="SAM" id="SignalP"/>
    </source>
</evidence>
<dbReference type="Proteomes" id="UP000244450">
    <property type="component" value="Unassembled WGS sequence"/>
</dbReference>
<proteinExistence type="predicted"/>
<dbReference type="Pfam" id="PF16407">
    <property type="entry name" value="PKD_2"/>
    <property type="match status" value="1"/>
</dbReference>
<dbReference type="RefSeq" id="WP_108685353.1">
    <property type="nucleotide sequence ID" value="NZ_QCYK01000001.1"/>
</dbReference>